<gene>
    <name evidence="2" type="ORF">SAMN02745219_00961</name>
</gene>
<keyword evidence="3" id="KW-1185">Reference proteome</keyword>
<dbReference type="PANTHER" id="PTHR47044">
    <property type="entry name" value="OS02G0276400 PROTEIN"/>
    <property type="match status" value="1"/>
</dbReference>
<dbReference type="OrthoDB" id="9796485at2"/>
<evidence type="ECO:0000259" key="1">
    <source>
        <dbReference type="Pfam" id="PF00857"/>
    </source>
</evidence>
<evidence type="ECO:0000313" key="3">
    <source>
        <dbReference type="Proteomes" id="UP000184529"/>
    </source>
</evidence>
<dbReference type="STRING" id="1121432.SAMN02745219_00961"/>
<accession>A0A1M6DL03</accession>
<name>A0A1M6DL03_9FIRM</name>
<dbReference type="RefSeq" id="WP_072867629.1">
    <property type="nucleotide sequence ID" value="NZ_FQZM01000010.1"/>
</dbReference>
<sequence>MSRNVLIVIDMLKDFIDTDGALNCGEKGREIVPFVVEKVKEFMAQKEPVIFVMDAHDPEDPEFSRFPVHCVYGTPGAGLIDELASMVEEYPFAIKVPKTRYSGFFRTNLNKILEDLNPAVVHVVGVCTNICVLYTVEELRNRDYRTVVYTKGVASFDEEAHRWALKQMETVLGAEII</sequence>
<proteinExistence type="predicted"/>
<dbReference type="Gene3D" id="3.40.50.850">
    <property type="entry name" value="Isochorismatase-like"/>
    <property type="match status" value="1"/>
</dbReference>
<dbReference type="Pfam" id="PF00857">
    <property type="entry name" value="Isochorismatase"/>
    <property type="match status" value="1"/>
</dbReference>
<dbReference type="InterPro" id="IPR000868">
    <property type="entry name" value="Isochorismatase-like_dom"/>
</dbReference>
<dbReference type="EMBL" id="FQZM01000010">
    <property type="protein sequence ID" value="SHI74027.1"/>
    <property type="molecule type" value="Genomic_DNA"/>
</dbReference>
<reference evidence="3" key="1">
    <citation type="submission" date="2016-11" db="EMBL/GenBank/DDBJ databases">
        <authorList>
            <person name="Varghese N."/>
            <person name="Submissions S."/>
        </authorList>
    </citation>
    <scope>NUCLEOTIDE SEQUENCE [LARGE SCALE GENOMIC DNA]</scope>
    <source>
        <strain evidence="3">DSM 16057</strain>
    </source>
</reference>
<evidence type="ECO:0000313" key="2">
    <source>
        <dbReference type="EMBL" id="SHI74027.1"/>
    </source>
</evidence>
<dbReference type="InterPro" id="IPR036380">
    <property type="entry name" value="Isochorismatase-like_sf"/>
</dbReference>
<dbReference type="AlphaFoldDB" id="A0A1M6DL03"/>
<dbReference type="CDD" id="cd00431">
    <property type="entry name" value="cysteine_hydrolases"/>
    <property type="match status" value="1"/>
</dbReference>
<protein>
    <submittedName>
        <fullName evidence="2">Nicotinamidase/pyrazinamidase</fullName>
    </submittedName>
</protein>
<feature type="domain" description="Isochorismatase-like" evidence="1">
    <location>
        <begin position="5"/>
        <end position="171"/>
    </location>
</feature>
<organism evidence="2 3">
    <name type="scientific">Desulfofundulus thermosubterraneus DSM 16057</name>
    <dbReference type="NCBI Taxonomy" id="1121432"/>
    <lineage>
        <taxon>Bacteria</taxon>
        <taxon>Bacillati</taxon>
        <taxon>Bacillota</taxon>
        <taxon>Clostridia</taxon>
        <taxon>Eubacteriales</taxon>
        <taxon>Peptococcaceae</taxon>
        <taxon>Desulfofundulus</taxon>
    </lineage>
</organism>
<dbReference type="SUPFAM" id="SSF52499">
    <property type="entry name" value="Isochorismatase-like hydrolases"/>
    <property type="match status" value="1"/>
</dbReference>
<dbReference type="Proteomes" id="UP000184529">
    <property type="component" value="Unassembled WGS sequence"/>
</dbReference>